<feature type="compositionally biased region" description="Polar residues" evidence="6">
    <location>
        <begin position="333"/>
        <end position="344"/>
    </location>
</feature>
<dbReference type="CDD" id="cd01790">
    <property type="entry name" value="Ubl_HERP"/>
    <property type="match status" value="1"/>
</dbReference>
<feature type="compositionally biased region" description="Low complexity" evidence="6">
    <location>
        <begin position="210"/>
        <end position="221"/>
    </location>
</feature>
<dbReference type="InterPro" id="IPR000626">
    <property type="entry name" value="Ubiquitin-like_dom"/>
</dbReference>
<name>A0A4D5R985_SCOVI</name>
<dbReference type="PANTHER" id="PTHR12943:SF27">
    <property type="entry name" value="HOMOCYSTEINE-INDUCED ENDOPLASMIC RETICULUM PROTEIN, ISOFORM A"/>
    <property type="match status" value="1"/>
</dbReference>
<evidence type="ECO:0000256" key="2">
    <source>
        <dbReference type="ARBA" id="ARBA00022692"/>
    </source>
</evidence>
<evidence type="ECO:0000313" key="9">
    <source>
        <dbReference type="EMBL" id="MIC88729.1"/>
    </source>
</evidence>
<keyword evidence="3 7" id="KW-1133">Transmembrane helix</keyword>
<feature type="region of interest" description="Disordered" evidence="6">
    <location>
        <begin position="202"/>
        <end position="250"/>
    </location>
</feature>
<evidence type="ECO:0000256" key="7">
    <source>
        <dbReference type="SAM" id="Phobius"/>
    </source>
</evidence>
<evidence type="ECO:0000256" key="4">
    <source>
        <dbReference type="ARBA" id="ARBA00023136"/>
    </source>
</evidence>
<dbReference type="SUPFAM" id="SSF54236">
    <property type="entry name" value="Ubiquitin-like"/>
    <property type="match status" value="1"/>
</dbReference>
<dbReference type="Pfam" id="PF00240">
    <property type="entry name" value="ubiquitin"/>
    <property type="match status" value="1"/>
</dbReference>
<feature type="compositionally biased region" description="Polar residues" evidence="6">
    <location>
        <begin position="108"/>
        <end position="127"/>
    </location>
</feature>
<feature type="domain" description="Ubiquitin-like" evidence="8">
    <location>
        <begin position="7"/>
        <end position="68"/>
    </location>
</feature>
<organism evidence="9">
    <name type="scientific">Scolopendra viridis</name>
    <name type="common">Giant centipede</name>
    <dbReference type="NCBI Taxonomy" id="118503"/>
    <lineage>
        <taxon>Eukaryota</taxon>
        <taxon>Metazoa</taxon>
        <taxon>Ecdysozoa</taxon>
        <taxon>Arthropoda</taxon>
        <taxon>Myriapoda</taxon>
        <taxon>Chilopoda</taxon>
        <taxon>Pleurostigmophora</taxon>
        <taxon>Scolopendromorpha</taxon>
        <taxon>Scolopendridae</taxon>
        <taxon>Scolopendra</taxon>
    </lineage>
</organism>
<evidence type="ECO:0000256" key="6">
    <source>
        <dbReference type="SAM" id="MobiDB-lite"/>
    </source>
</evidence>
<dbReference type="FunFam" id="3.10.20.90:FF:000046">
    <property type="entry name" value="Homocysteine-responsive endoplasmic reticulum-resident ubiquitin-like domain member 2 protein"/>
    <property type="match status" value="1"/>
</dbReference>
<keyword evidence="4 7" id="KW-0472">Membrane</keyword>
<feature type="transmembrane region" description="Helical" evidence="7">
    <location>
        <begin position="283"/>
        <end position="301"/>
    </location>
</feature>
<dbReference type="GO" id="GO:0030968">
    <property type="term" value="P:endoplasmic reticulum unfolded protein response"/>
    <property type="evidence" value="ECO:0007669"/>
    <property type="project" value="TreeGrafter"/>
</dbReference>
<protein>
    <submittedName>
        <fullName evidence="9">Homocysteine-responsive endoplasmic reticulum-resident ubiquitin-like domain member 2 protein</fullName>
    </submittedName>
</protein>
<dbReference type="SMART" id="SM00213">
    <property type="entry name" value="UBQ"/>
    <property type="match status" value="1"/>
</dbReference>
<feature type="compositionally biased region" description="Polar residues" evidence="6">
    <location>
        <begin position="222"/>
        <end position="237"/>
    </location>
</feature>
<evidence type="ECO:0000256" key="5">
    <source>
        <dbReference type="ARBA" id="ARBA00023230"/>
    </source>
</evidence>
<dbReference type="EMBL" id="GGNE01000188">
    <property type="protein sequence ID" value="MIC88729.1"/>
    <property type="molecule type" value="Transcribed_RNA"/>
</dbReference>
<dbReference type="AlphaFoldDB" id="A0A4D5R985"/>
<accession>A0A4D5R985</accession>
<dbReference type="PROSITE" id="PS50053">
    <property type="entry name" value="UBIQUITIN_2"/>
    <property type="match status" value="1"/>
</dbReference>
<dbReference type="Gene3D" id="3.10.20.90">
    <property type="entry name" value="Phosphatidylinositol 3-kinase Catalytic Subunit, Chain A, domain 1"/>
    <property type="match status" value="1"/>
</dbReference>
<evidence type="ECO:0000256" key="3">
    <source>
        <dbReference type="ARBA" id="ARBA00022989"/>
    </source>
</evidence>
<dbReference type="InterPro" id="IPR039751">
    <property type="entry name" value="HERPUD1/2"/>
</dbReference>
<dbReference type="GO" id="GO:0016020">
    <property type="term" value="C:membrane"/>
    <property type="evidence" value="ECO:0007669"/>
    <property type="project" value="UniProtKB-SubCell"/>
</dbReference>
<reference evidence="9" key="1">
    <citation type="journal article" date="2018" name="Toxicon">
        <title>Venom-gland transcriptomics and venom proteomics of the giant Florida blue centipede, Scolopendra viridis.</title>
        <authorList>
            <person name="Ward M.J."/>
            <person name="Rokyta D.R."/>
        </authorList>
    </citation>
    <scope>NUCLEOTIDE SEQUENCE</scope>
    <source>
        <tissue evidence="9">Venom gland</tissue>
    </source>
</reference>
<sequence>MDGDSPVRIIVKAPNQKIEDHIVESSLNWSVLKLKTHLSEIYPNKPRIKDQKLIYSGQLLHDHLTLKDILRQYDQSNTHIFHLVCTPSREALKAGKPNPPENRLQDTVPENSDNNTNEVPNASNTEGLRQRVPQLSTNNPPVPNTTAVPCSEFQSMYIPAYSMPPIPGVPLTPEQVAQQMLWMQQMYAHYMNQYMQTLQGGNFQQPASVNPSSSSNSTPSTGAQNAPPRQQNENIRMNAQGGPINDDDHEFGPNRDWLDWFYILSRAAVLFSIVYFYSSLSRLLAVTMMAAVFYIYKMGWFQMRRQQRRHLPPANPVPNIPLNPPENADVPNDDNNNRSQQNVEANEEQMRRETQEMENMMDNDIDNPVLPPEPGPSILNMTWSFVTGFFSSLIPEQPAQVV</sequence>
<evidence type="ECO:0000256" key="1">
    <source>
        <dbReference type="ARBA" id="ARBA00004370"/>
    </source>
</evidence>
<feature type="compositionally biased region" description="Pro residues" evidence="6">
    <location>
        <begin position="313"/>
        <end position="324"/>
    </location>
</feature>
<evidence type="ECO:0000259" key="8">
    <source>
        <dbReference type="PROSITE" id="PS50053"/>
    </source>
</evidence>
<comment type="subcellular location">
    <subcellularLocation>
        <location evidence="1">Membrane</location>
    </subcellularLocation>
</comment>
<feature type="region of interest" description="Disordered" evidence="6">
    <location>
        <begin position="91"/>
        <end position="145"/>
    </location>
</feature>
<keyword evidence="2 7" id="KW-0812">Transmembrane</keyword>
<dbReference type="PANTHER" id="PTHR12943">
    <property type="entry name" value="HOMOCYSTEINE-RESPONSIVE ENDOPLASMIC RETICULUM-RESIDENT UNIQUITIN-LIKE DOMAIN HERPUD PROTEIN FAMILY MEMBER"/>
    <property type="match status" value="1"/>
</dbReference>
<proteinExistence type="predicted"/>
<dbReference type="InterPro" id="IPR029071">
    <property type="entry name" value="Ubiquitin-like_domsf"/>
</dbReference>
<feature type="region of interest" description="Disordered" evidence="6">
    <location>
        <begin position="311"/>
        <end position="352"/>
    </location>
</feature>
<keyword evidence="5" id="KW-0834">Unfolded protein response</keyword>